<evidence type="ECO:0000313" key="4">
    <source>
        <dbReference type="Proteomes" id="UP001341840"/>
    </source>
</evidence>
<dbReference type="EC" id="2.7.7.7" evidence="1"/>
<keyword evidence="1" id="KW-0808">Transferase</keyword>
<feature type="non-terminal residue" evidence="3">
    <location>
        <position position="132"/>
    </location>
</feature>
<feature type="compositionally biased region" description="Basic and acidic residues" evidence="2">
    <location>
        <begin position="16"/>
        <end position="35"/>
    </location>
</feature>
<keyword evidence="1" id="KW-0239">DNA-directed DNA polymerase</keyword>
<accession>A0ABU6URF0</accession>
<dbReference type="EMBL" id="JASCZI010121676">
    <property type="protein sequence ID" value="MED6162608.1"/>
    <property type="molecule type" value="Genomic_DNA"/>
</dbReference>
<proteinExistence type="inferred from homology"/>
<keyword evidence="1" id="KW-0408">Iron</keyword>
<feature type="region of interest" description="Disordered" evidence="2">
    <location>
        <begin position="1"/>
        <end position="42"/>
    </location>
</feature>
<comment type="subcellular location">
    <subcellularLocation>
        <location evidence="1">Nucleus</location>
    </subcellularLocation>
</comment>
<gene>
    <name evidence="3" type="ORF">PIB30_072122</name>
</gene>
<keyword evidence="1" id="KW-0548">Nucleotidyltransferase</keyword>
<keyword evidence="1" id="KW-0004">4Fe-4S</keyword>
<keyword evidence="1" id="KW-0479">Metal-binding</keyword>
<keyword evidence="1" id="KW-0539">Nucleus</keyword>
<sequence>MDAVVAGNSASVAGVSKERDRGREGGSKRERRDATGRGIRFRRPCNSDRLPFLRRDSTVAVDGGGVADGDSSVAYKANVIWPNKHQSEPEKFYKNHLLESETYIGGHVECLESCVFRSDIPTSFTPESSAYE</sequence>
<feature type="compositionally biased region" description="Low complexity" evidence="2">
    <location>
        <begin position="1"/>
        <end position="15"/>
    </location>
</feature>
<keyword evidence="1" id="KW-0411">Iron-sulfur</keyword>
<keyword evidence="1" id="KW-0235">DNA replication</keyword>
<comment type="catalytic activity">
    <reaction evidence="1">
        <text>DNA(n) + a 2'-deoxyribonucleoside 5'-triphosphate = DNA(n+1) + diphosphate</text>
        <dbReference type="Rhea" id="RHEA:22508"/>
        <dbReference type="Rhea" id="RHEA-COMP:17339"/>
        <dbReference type="Rhea" id="RHEA-COMP:17340"/>
        <dbReference type="ChEBI" id="CHEBI:33019"/>
        <dbReference type="ChEBI" id="CHEBI:61560"/>
        <dbReference type="ChEBI" id="CHEBI:173112"/>
        <dbReference type="EC" id="2.7.7.7"/>
    </reaction>
</comment>
<keyword evidence="1" id="KW-0238">DNA-binding</keyword>
<comment type="cofactor">
    <cofactor evidence="1">
        <name>[4Fe-4S] cluster</name>
        <dbReference type="ChEBI" id="CHEBI:49883"/>
    </cofactor>
</comment>
<name>A0ABU6URF0_9FABA</name>
<evidence type="ECO:0000256" key="2">
    <source>
        <dbReference type="SAM" id="MobiDB-lite"/>
    </source>
</evidence>
<protein>
    <recommendedName>
        <fullName evidence="1">DNA polymerase epsilon catalytic subunit</fullName>
        <ecNumber evidence="1">2.7.7.7</ecNumber>
    </recommendedName>
</protein>
<keyword evidence="1" id="KW-0862">Zinc</keyword>
<evidence type="ECO:0000256" key="1">
    <source>
        <dbReference type="RuleBase" id="RU365029"/>
    </source>
</evidence>
<dbReference type="PANTHER" id="PTHR10670:SF0">
    <property type="entry name" value="DNA POLYMERASE EPSILON CATALYTIC SUBUNIT A"/>
    <property type="match status" value="1"/>
</dbReference>
<dbReference type="Proteomes" id="UP001341840">
    <property type="component" value="Unassembled WGS sequence"/>
</dbReference>
<comment type="function">
    <text evidence="1">DNA polymerase II participates in chromosomal DNA replication.</text>
</comment>
<comment type="similarity">
    <text evidence="1">Belongs to the DNA polymerase type-B family.</text>
</comment>
<dbReference type="PANTHER" id="PTHR10670">
    <property type="entry name" value="DNA POLYMERASE EPSILON CATALYTIC SUBUNIT A"/>
    <property type="match status" value="1"/>
</dbReference>
<organism evidence="3 4">
    <name type="scientific">Stylosanthes scabra</name>
    <dbReference type="NCBI Taxonomy" id="79078"/>
    <lineage>
        <taxon>Eukaryota</taxon>
        <taxon>Viridiplantae</taxon>
        <taxon>Streptophyta</taxon>
        <taxon>Embryophyta</taxon>
        <taxon>Tracheophyta</taxon>
        <taxon>Spermatophyta</taxon>
        <taxon>Magnoliopsida</taxon>
        <taxon>eudicotyledons</taxon>
        <taxon>Gunneridae</taxon>
        <taxon>Pentapetalae</taxon>
        <taxon>rosids</taxon>
        <taxon>fabids</taxon>
        <taxon>Fabales</taxon>
        <taxon>Fabaceae</taxon>
        <taxon>Papilionoideae</taxon>
        <taxon>50 kb inversion clade</taxon>
        <taxon>dalbergioids sensu lato</taxon>
        <taxon>Dalbergieae</taxon>
        <taxon>Pterocarpus clade</taxon>
        <taxon>Stylosanthes</taxon>
    </lineage>
</organism>
<dbReference type="InterPro" id="IPR029703">
    <property type="entry name" value="POL2"/>
</dbReference>
<reference evidence="3 4" key="1">
    <citation type="journal article" date="2023" name="Plants (Basel)">
        <title>Bridging the Gap: Combining Genomics and Transcriptomics Approaches to Understand Stylosanthes scabra, an Orphan Legume from the Brazilian Caatinga.</title>
        <authorList>
            <person name="Ferreira-Neto J.R.C."/>
            <person name="da Silva M.D."/>
            <person name="Binneck E."/>
            <person name="de Melo N.F."/>
            <person name="da Silva R.H."/>
            <person name="de Melo A.L.T.M."/>
            <person name="Pandolfi V."/>
            <person name="Bustamante F.O."/>
            <person name="Brasileiro-Vidal A.C."/>
            <person name="Benko-Iseppon A.M."/>
        </authorList>
    </citation>
    <scope>NUCLEOTIDE SEQUENCE [LARGE SCALE GENOMIC DNA]</scope>
    <source>
        <tissue evidence="3">Leaves</tissue>
    </source>
</reference>
<comment type="caution">
    <text evidence="3">The sequence shown here is derived from an EMBL/GenBank/DDBJ whole genome shotgun (WGS) entry which is preliminary data.</text>
</comment>
<evidence type="ECO:0000313" key="3">
    <source>
        <dbReference type="EMBL" id="MED6162608.1"/>
    </source>
</evidence>
<keyword evidence="1" id="KW-0863">Zinc-finger</keyword>
<keyword evidence="4" id="KW-1185">Reference proteome</keyword>